<keyword evidence="4" id="KW-1185">Reference proteome</keyword>
<sequence>MFIRRHVFHDADNLNTTFDAGGRVSVSLTAVTVASQLLWPGDLLQSATNGVAGSFWYSTAAVINMILFPVLSVQFKTRAPGAKTFLQVIHARFGTGTHVVFCCFALLLNLVIIVCLVAASTALLQSLVKDASAEFCVVVMATLFGSYSFVGGLGSTSTSPTSTPLSSSPCLQPSSCRCTMHPTPRWKGGFEGMYQRVKCLLGPEGNEDRSFLTFWSEGALIWGVQPTPSYISIAQQLFALSLPLTRPAAATSPPRCVQGFFATASITFCDQASWQSRIAAKPTQGVLGFFAATYIWFAIPSTIGTSVGFAYLDHTAGGANQSLSTEAIDSGICEPERRHLSL</sequence>
<dbReference type="Gene3D" id="1.20.1730.10">
    <property type="entry name" value="Sodium/glucose cotransporter"/>
    <property type="match status" value="1"/>
</dbReference>
<feature type="transmembrane region" description="Helical" evidence="2">
    <location>
        <begin position="131"/>
        <end position="150"/>
    </location>
</feature>
<proteinExistence type="predicted"/>
<name>A0A2T7PNL4_POMCA</name>
<keyword evidence="2" id="KW-0472">Membrane</keyword>
<organism evidence="3 4">
    <name type="scientific">Pomacea canaliculata</name>
    <name type="common">Golden apple snail</name>
    <dbReference type="NCBI Taxonomy" id="400727"/>
    <lineage>
        <taxon>Eukaryota</taxon>
        <taxon>Metazoa</taxon>
        <taxon>Spiralia</taxon>
        <taxon>Lophotrochozoa</taxon>
        <taxon>Mollusca</taxon>
        <taxon>Gastropoda</taxon>
        <taxon>Caenogastropoda</taxon>
        <taxon>Architaenioglossa</taxon>
        <taxon>Ampullarioidea</taxon>
        <taxon>Ampullariidae</taxon>
        <taxon>Pomacea</taxon>
    </lineage>
</organism>
<evidence type="ECO:0008006" key="5">
    <source>
        <dbReference type="Google" id="ProtNLM"/>
    </source>
</evidence>
<dbReference type="GO" id="GO:0015204">
    <property type="term" value="F:urea transmembrane transporter activity"/>
    <property type="evidence" value="ECO:0007669"/>
    <property type="project" value="InterPro"/>
</dbReference>
<dbReference type="InterPro" id="IPR031155">
    <property type="entry name" value="DUR"/>
</dbReference>
<evidence type="ECO:0000313" key="3">
    <source>
        <dbReference type="EMBL" id="PVD34947.1"/>
    </source>
</evidence>
<dbReference type="Proteomes" id="UP000245119">
    <property type="component" value="Linkage Group LG3"/>
</dbReference>
<evidence type="ECO:0000256" key="2">
    <source>
        <dbReference type="SAM" id="Phobius"/>
    </source>
</evidence>
<dbReference type="EMBL" id="PZQS01000003">
    <property type="protein sequence ID" value="PVD34947.1"/>
    <property type="molecule type" value="Genomic_DNA"/>
</dbReference>
<protein>
    <recommendedName>
        <fullName evidence="5">Amino acid permease/ SLC12A domain-containing protein</fullName>
    </recommendedName>
</protein>
<feature type="transmembrane region" description="Helical" evidence="2">
    <location>
        <begin position="96"/>
        <end position="119"/>
    </location>
</feature>
<keyword evidence="2" id="KW-0812">Transmembrane</keyword>
<keyword evidence="1" id="KW-0813">Transport</keyword>
<evidence type="ECO:0000313" key="4">
    <source>
        <dbReference type="Proteomes" id="UP000245119"/>
    </source>
</evidence>
<dbReference type="OrthoDB" id="6132759at2759"/>
<dbReference type="PANTHER" id="PTHR46154">
    <property type="match status" value="1"/>
</dbReference>
<comment type="caution">
    <text evidence="3">The sequence shown here is derived from an EMBL/GenBank/DDBJ whole genome shotgun (WGS) entry which is preliminary data.</text>
</comment>
<feature type="transmembrane region" description="Helical" evidence="2">
    <location>
        <begin position="55"/>
        <end position="75"/>
    </location>
</feature>
<dbReference type="GO" id="GO:0005886">
    <property type="term" value="C:plasma membrane"/>
    <property type="evidence" value="ECO:0007669"/>
    <property type="project" value="TreeGrafter"/>
</dbReference>
<gene>
    <name evidence="3" type="ORF">C0Q70_06228</name>
</gene>
<evidence type="ECO:0000256" key="1">
    <source>
        <dbReference type="ARBA" id="ARBA00022448"/>
    </source>
</evidence>
<dbReference type="PANTHER" id="PTHR46154:SF4">
    <property type="entry name" value="UREA ACTIVE TRANSPORTER"/>
    <property type="match status" value="1"/>
</dbReference>
<dbReference type="InterPro" id="IPR038377">
    <property type="entry name" value="Na/Glc_symporter_sf"/>
</dbReference>
<dbReference type="AlphaFoldDB" id="A0A2T7PNL4"/>
<accession>A0A2T7PNL4</accession>
<reference evidence="3 4" key="1">
    <citation type="submission" date="2018-04" db="EMBL/GenBank/DDBJ databases">
        <title>The genome of golden apple snail Pomacea canaliculata provides insight into stress tolerance and invasive adaptation.</title>
        <authorList>
            <person name="Liu C."/>
            <person name="Liu B."/>
            <person name="Ren Y."/>
            <person name="Zhang Y."/>
            <person name="Wang H."/>
            <person name="Li S."/>
            <person name="Jiang F."/>
            <person name="Yin L."/>
            <person name="Zhang G."/>
            <person name="Qian W."/>
            <person name="Fan W."/>
        </authorList>
    </citation>
    <scope>NUCLEOTIDE SEQUENCE [LARGE SCALE GENOMIC DNA]</scope>
    <source>
        <strain evidence="3">SZHN2017</strain>
        <tissue evidence="3">Muscle</tissue>
    </source>
</reference>
<keyword evidence="2" id="KW-1133">Transmembrane helix</keyword>